<keyword evidence="5 7" id="KW-0804">Transcription</keyword>
<protein>
    <recommendedName>
        <fullName evidence="7">Transcriptional adapter</fullName>
    </recommendedName>
</protein>
<proteinExistence type="predicted"/>
<reference evidence="15" key="1">
    <citation type="journal article" date="2002" name="Science">
        <title>The draft genome of Ciona intestinalis: insights into chordate and vertebrate origins.</title>
        <authorList>
            <person name="Dehal P."/>
            <person name="Satou Y."/>
            <person name="Campbell R.K."/>
            <person name="Chapman J."/>
            <person name="Degnan B."/>
            <person name="De Tomaso A."/>
            <person name="Davidson B."/>
            <person name="Di Gregorio A."/>
            <person name="Gelpke M."/>
            <person name="Goodstein D.M."/>
            <person name="Harafuji N."/>
            <person name="Hastings K.E."/>
            <person name="Ho I."/>
            <person name="Hotta K."/>
            <person name="Huang W."/>
            <person name="Kawashima T."/>
            <person name="Lemaire P."/>
            <person name="Martinez D."/>
            <person name="Meinertzhagen I.A."/>
            <person name="Necula S."/>
            <person name="Nonaka M."/>
            <person name="Putnam N."/>
            <person name="Rash S."/>
            <person name="Saiga H."/>
            <person name="Satake M."/>
            <person name="Terry A."/>
            <person name="Yamada L."/>
            <person name="Wang H.G."/>
            <person name="Awazu S."/>
            <person name="Azumi K."/>
            <person name="Boore J."/>
            <person name="Branno M."/>
            <person name="Chin-Bow S."/>
            <person name="DeSantis R."/>
            <person name="Doyle S."/>
            <person name="Francino P."/>
            <person name="Keys D.N."/>
            <person name="Haga S."/>
            <person name="Hayashi H."/>
            <person name="Hino K."/>
            <person name="Imai K.S."/>
            <person name="Inaba K."/>
            <person name="Kano S."/>
            <person name="Kobayashi K."/>
            <person name="Kobayashi M."/>
            <person name="Lee B.I."/>
            <person name="Makabe K.W."/>
            <person name="Manohar C."/>
            <person name="Matassi G."/>
            <person name="Medina M."/>
            <person name="Mochizuki Y."/>
            <person name="Mount S."/>
            <person name="Morishita T."/>
            <person name="Miura S."/>
            <person name="Nakayama A."/>
            <person name="Nishizaka S."/>
            <person name="Nomoto H."/>
            <person name="Ohta F."/>
            <person name="Oishi K."/>
            <person name="Rigoutsos I."/>
            <person name="Sano M."/>
            <person name="Sasaki A."/>
            <person name="Sasakura Y."/>
            <person name="Shoguchi E."/>
            <person name="Shin-i T."/>
            <person name="Spagnuolo A."/>
            <person name="Stainier D."/>
            <person name="Suzuki M.M."/>
            <person name="Tassy O."/>
            <person name="Takatori N."/>
            <person name="Tokuoka M."/>
            <person name="Yagi K."/>
            <person name="Yoshizaki F."/>
            <person name="Wada S."/>
            <person name="Zhang C."/>
            <person name="Hyatt P.D."/>
            <person name="Larimer F."/>
            <person name="Detter C."/>
            <person name="Doggett N."/>
            <person name="Glavina T."/>
            <person name="Hawkins T."/>
            <person name="Richardson P."/>
            <person name="Lucas S."/>
            <person name="Kohara Y."/>
            <person name="Levine M."/>
            <person name="Satoh N."/>
            <person name="Rokhsar D.S."/>
        </authorList>
    </citation>
    <scope>NUCLEOTIDE SEQUENCE [LARGE SCALE GENOMIC DNA]</scope>
</reference>
<dbReference type="Gene3D" id="1.10.10.60">
    <property type="entry name" value="Homeodomain-like"/>
    <property type="match status" value="1"/>
</dbReference>
<dbReference type="SMART" id="SM00717">
    <property type="entry name" value="SANT"/>
    <property type="match status" value="1"/>
</dbReference>
<dbReference type="InterPro" id="IPR036388">
    <property type="entry name" value="WH-like_DNA-bd_sf"/>
</dbReference>
<dbReference type="Ensembl" id="ENSCINT00000002858.3">
    <property type="protein sequence ID" value="ENSCINP00000002858.3"/>
    <property type="gene ID" value="ENSCING00000001459.3"/>
</dbReference>
<dbReference type="FunFam" id="1.10.10.10:FF:000087">
    <property type="entry name" value="Transcriptional adapter 2"/>
    <property type="match status" value="1"/>
</dbReference>
<name>F6VKM8_CIOIN</name>
<evidence type="ECO:0000256" key="3">
    <source>
        <dbReference type="ARBA" id="ARBA00022833"/>
    </source>
</evidence>
<evidence type="ECO:0000313" key="15">
    <source>
        <dbReference type="Proteomes" id="UP000008144"/>
    </source>
</evidence>
<dbReference type="InterPro" id="IPR016827">
    <property type="entry name" value="Ada2/TADA2"/>
</dbReference>
<accession>F6VKM8</accession>
<reference evidence="14" key="2">
    <citation type="journal article" date="2008" name="Genome Biol.">
        <title>Improved genome assembly and evidence-based global gene model set for the chordate Ciona intestinalis: new insight into intron and operon populations.</title>
        <authorList>
            <person name="Satou Y."/>
            <person name="Mineta K."/>
            <person name="Ogasawara M."/>
            <person name="Sasakura Y."/>
            <person name="Shoguchi E."/>
            <person name="Ueno K."/>
            <person name="Yamada L."/>
            <person name="Matsumoto J."/>
            <person name="Wasserscheid J."/>
            <person name="Dewar K."/>
            <person name="Wiley G.B."/>
            <person name="Macmil S.L."/>
            <person name="Roe B.A."/>
            <person name="Zeller R.W."/>
            <person name="Hastings K.E."/>
            <person name="Lemaire P."/>
            <person name="Lindquist E."/>
            <person name="Endo T."/>
            <person name="Hotta K."/>
            <person name="Inaba K."/>
        </authorList>
    </citation>
    <scope>NUCLEOTIDE SEQUENCE [LARGE SCALE GENOMIC DNA]</scope>
    <source>
        <strain evidence="14">wild type</strain>
    </source>
</reference>
<dbReference type="CDD" id="cd00167">
    <property type="entry name" value="SANT"/>
    <property type="match status" value="1"/>
</dbReference>
<evidence type="ECO:0000256" key="8">
    <source>
        <dbReference type="PROSITE-ProRule" id="PRU00228"/>
    </source>
</evidence>
<dbReference type="GO" id="GO:0140672">
    <property type="term" value="C:ATAC complex"/>
    <property type="evidence" value="ECO:0007669"/>
    <property type="project" value="UniProtKB-ARBA"/>
</dbReference>
<evidence type="ECO:0000256" key="1">
    <source>
        <dbReference type="ARBA" id="ARBA00022723"/>
    </source>
</evidence>
<dbReference type="GO" id="GO:0005634">
    <property type="term" value="C:nucleus"/>
    <property type="evidence" value="ECO:0000318"/>
    <property type="project" value="GO_Central"/>
</dbReference>
<dbReference type="STRING" id="7719.ENSCINP00000002858"/>
<evidence type="ECO:0000256" key="4">
    <source>
        <dbReference type="ARBA" id="ARBA00023015"/>
    </source>
</evidence>
<dbReference type="GO" id="GO:0006338">
    <property type="term" value="P:chromatin remodeling"/>
    <property type="evidence" value="ECO:0000318"/>
    <property type="project" value="GO_Central"/>
</dbReference>
<dbReference type="InterPro" id="IPR000433">
    <property type="entry name" value="Znf_ZZ"/>
</dbReference>
<dbReference type="SUPFAM" id="SSF57850">
    <property type="entry name" value="RING/U-box"/>
    <property type="match status" value="1"/>
</dbReference>
<dbReference type="GO" id="GO:0070461">
    <property type="term" value="C:SAGA-type complex"/>
    <property type="evidence" value="ECO:0000318"/>
    <property type="project" value="GO_Central"/>
</dbReference>
<dbReference type="GO" id="GO:0003713">
    <property type="term" value="F:transcription coactivator activity"/>
    <property type="evidence" value="ECO:0000318"/>
    <property type="project" value="GO_Central"/>
</dbReference>
<dbReference type="Gene3D" id="1.10.10.10">
    <property type="entry name" value="Winged helix-like DNA-binding domain superfamily/Winged helix DNA-binding domain"/>
    <property type="match status" value="1"/>
</dbReference>
<evidence type="ECO:0000256" key="5">
    <source>
        <dbReference type="ARBA" id="ARBA00023163"/>
    </source>
</evidence>
<feature type="domain" description="SANT" evidence="12">
    <location>
        <begin position="71"/>
        <end position="123"/>
    </location>
</feature>
<dbReference type="InterPro" id="IPR009057">
    <property type="entry name" value="Homeodomain-like_sf"/>
</dbReference>
<dbReference type="FunFam" id="1.10.10.60:FF:000110">
    <property type="entry name" value="Transcriptional adapter"/>
    <property type="match status" value="1"/>
</dbReference>
<evidence type="ECO:0000259" key="11">
    <source>
        <dbReference type="PROSITE" id="PS50934"/>
    </source>
</evidence>
<dbReference type="Proteomes" id="UP000008144">
    <property type="component" value="Chromosome 11"/>
</dbReference>
<dbReference type="Gene3D" id="3.30.60.90">
    <property type="match status" value="1"/>
</dbReference>
<dbReference type="OMA" id="YNGNHRP"/>
<evidence type="ECO:0000259" key="10">
    <source>
        <dbReference type="PROSITE" id="PS50135"/>
    </source>
</evidence>
<dbReference type="GeneTree" id="ENSGT00940000156751"/>
<evidence type="ECO:0000313" key="14">
    <source>
        <dbReference type="Ensembl" id="ENSCINP00000002858.3"/>
    </source>
</evidence>
<feature type="domain" description="Myb-like" evidence="9">
    <location>
        <begin position="76"/>
        <end position="119"/>
    </location>
</feature>
<keyword evidence="4 7" id="KW-0805">Transcription regulation</keyword>
<dbReference type="InterPro" id="IPR043145">
    <property type="entry name" value="Znf_ZZ_sf"/>
</dbReference>
<evidence type="ECO:0000256" key="6">
    <source>
        <dbReference type="ARBA" id="ARBA00023242"/>
    </source>
</evidence>
<dbReference type="InterPro" id="IPR055141">
    <property type="entry name" value="TADA2A_B-like_dom"/>
</dbReference>
<dbReference type="AlphaFoldDB" id="F6VKM8"/>
<comment type="subcellular location">
    <subcellularLocation>
        <location evidence="7">Nucleus</location>
    </subcellularLocation>
</comment>
<reference evidence="14" key="4">
    <citation type="submission" date="2025-09" db="UniProtKB">
        <authorList>
            <consortium name="Ensembl"/>
        </authorList>
    </citation>
    <scope>IDENTIFICATION</scope>
</reference>
<keyword evidence="1" id="KW-0479">Metal-binding</keyword>
<dbReference type="SUPFAM" id="SSF46689">
    <property type="entry name" value="Homeodomain-like"/>
    <property type="match status" value="2"/>
</dbReference>
<dbReference type="PANTHER" id="PTHR12374">
    <property type="entry name" value="TRANSCRIPTIONAL ADAPTOR 2 ADA2 -RELATED"/>
    <property type="match status" value="1"/>
</dbReference>
<gene>
    <name evidence="14" type="primary">LOC100178595</name>
</gene>
<evidence type="ECO:0000256" key="7">
    <source>
        <dbReference type="PIRNR" id="PIRNR025024"/>
    </source>
</evidence>
<dbReference type="InterPro" id="IPR017884">
    <property type="entry name" value="SANT_dom"/>
</dbReference>
<dbReference type="PROSITE" id="PS50135">
    <property type="entry name" value="ZF_ZZ_2"/>
    <property type="match status" value="1"/>
</dbReference>
<dbReference type="Pfam" id="PF22941">
    <property type="entry name" value="TADA2A-like_3rd"/>
    <property type="match status" value="1"/>
</dbReference>
<dbReference type="Pfam" id="PF25299">
    <property type="entry name" value="ZZ_ADA2"/>
    <property type="match status" value="1"/>
</dbReference>
<dbReference type="GO" id="GO:0008270">
    <property type="term" value="F:zinc ion binding"/>
    <property type="evidence" value="ECO:0007669"/>
    <property type="project" value="UniProtKB-KW"/>
</dbReference>
<dbReference type="InParanoid" id="F6VKM8"/>
<feature type="domain" description="SWIRM" evidence="11">
    <location>
        <begin position="365"/>
        <end position="451"/>
    </location>
</feature>
<dbReference type="PROSITE" id="PS50934">
    <property type="entry name" value="SWIRM"/>
    <property type="match status" value="1"/>
</dbReference>
<dbReference type="GO" id="GO:0003682">
    <property type="term" value="F:chromatin binding"/>
    <property type="evidence" value="ECO:0000318"/>
    <property type="project" value="GO_Central"/>
</dbReference>
<dbReference type="PROSITE" id="PS51294">
    <property type="entry name" value="HTH_MYB"/>
    <property type="match status" value="1"/>
</dbReference>
<feature type="domain" description="HTH myb-type" evidence="13">
    <location>
        <begin position="76"/>
        <end position="123"/>
    </location>
</feature>
<evidence type="ECO:0000256" key="2">
    <source>
        <dbReference type="ARBA" id="ARBA00022771"/>
    </source>
</evidence>
<dbReference type="Pfam" id="PF04433">
    <property type="entry name" value="SWIRM"/>
    <property type="match status" value="1"/>
</dbReference>
<feature type="domain" description="ZZ-type" evidence="10">
    <location>
        <begin position="15"/>
        <end position="70"/>
    </location>
</feature>
<keyword evidence="2 8" id="KW-0863">Zinc-finger</keyword>
<evidence type="ECO:0000259" key="12">
    <source>
        <dbReference type="PROSITE" id="PS51293"/>
    </source>
</evidence>
<dbReference type="GO" id="GO:0006357">
    <property type="term" value="P:regulation of transcription by RNA polymerase II"/>
    <property type="evidence" value="ECO:0000318"/>
    <property type="project" value="GO_Central"/>
</dbReference>
<dbReference type="InterPro" id="IPR041983">
    <property type="entry name" value="ADA2-like_ZZ"/>
</dbReference>
<dbReference type="InterPro" id="IPR017930">
    <property type="entry name" value="Myb_dom"/>
</dbReference>
<evidence type="ECO:0000259" key="13">
    <source>
        <dbReference type="PROSITE" id="PS51294"/>
    </source>
</evidence>
<dbReference type="PIRSF" id="PIRSF025024">
    <property type="entry name" value="Transcriptional_adaptor_2"/>
    <property type="match status" value="1"/>
</dbReference>
<dbReference type="Pfam" id="PF00249">
    <property type="entry name" value="Myb_DNA-binding"/>
    <property type="match status" value="1"/>
</dbReference>
<dbReference type="FunCoup" id="F6VKM8">
    <property type="interactions" value="210"/>
</dbReference>
<sequence>MNSVAQPNIGSDNENELGECKGCGVNLVEPYVRCAECENFKMCLECFSRGFESEQHLNNHKYQIITNKFAIFEFGWNADEEIKLLESLADCGPGNWNSISAQVKTKSAVQCEAHYMKCYVINAKYPLPAMFIFSLEMPDPPIRPPSIPIPFKPCEDPCRPLPESHRAQNMAGYLAARGDFQEEYDNYAEWDISDIYFSPDDKPILKNLKLAVVKIYQSRLQERARRKHIIRKFGLINNSNHMLRYLRKLPQDLREVEEKMRPLMHIQSHPIAHDMLLQSIGVELELKKKIKKLQNYRRNGISSFRVAKMFEKLKVDRESSKSRSNHMSEILPYLHDPAALAMWLQRQAAIEAGLGNTVDTSLILPTMRKTAPPIDLTDLPGVEKLNAVEKEFCAKARLVPEAYLTYKASLIHEFSRNGKVKLAGARSIVKIDVNKTRKLYDFLIDQGHINT</sequence>
<keyword evidence="6 7" id="KW-0539">Nucleus</keyword>
<dbReference type="InterPro" id="IPR007526">
    <property type="entry name" value="SWIRM"/>
</dbReference>
<dbReference type="PROSITE" id="PS51293">
    <property type="entry name" value="SANT"/>
    <property type="match status" value="1"/>
</dbReference>
<dbReference type="PROSITE" id="PS50090">
    <property type="entry name" value="MYB_LIKE"/>
    <property type="match status" value="1"/>
</dbReference>
<dbReference type="InterPro" id="IPR001005">
    <property type="entry name" value="SANT/Myb"/>
</dbReference>
<evidence type="ECO:0000259" key="9">
    <source>
        <dbReference type="PROSITE" id="PS50090"/>
    </source>
</evidence>
<dbReference type="EMBL" id="EAAA01000809">
    <property type="status" value="NOT_ANNOTATED_CDS"/>
    <property type="molecule type" value="Genomic_DNA"/>
</dbReference>
<organism evidence="14 15">
    <name type="scientific">Ciona intestinalis</name>
    <name type="common">Transparent sea squirt</name>
    <name type="synonym">Ascidia intestinalis</name>
    <dbReference type="NCBI Taxonomy" id="7719"/>
    <lineage>
        <taxon>Eukaryota</taxon>
        <taxon>Metazoa</taxon>
        <taxon>Chordata</taxon>
        <taxon>Tunicata</taxon>
        <taxon>Ascidiacea</taxon>
        <taxon>Phlebobranchia</taxon>
        <taxon>Cionidae</taxon>
        <taxon>Ciona</taxon>
    </lineage>
</organism>
<keyword evidence="15" id="KW-1185">Reference proteome</keyword>
<dbReference type="HOGENOM" id="CLU_018273_2_1_1"/>
<keyword evidence="3" id="KW-0862">Zinc</keyword>
<dbReference type="PANTHER" id="PTHR12374:SF20">
    <property type="entry name" value="TRANSCRIPTIONAL ADAPTER 2-ALPHA"/>
    <property type="match status" value="1"/>
</dbReference>
<reference evidence="14" key="3">
    <citation type="submission" date="2025-08" db="UniProtKB">
        <authorList>
            <consortium name="Ensembl"/>
        </authorList>
    </citation>
    <scope>IDENTIFICATION</scope>
</reference>
<dbReference type="CDD" id="cd02335">
    <property type="entry name" value="ZZ_ADA2"/>
    <property type="match status" value="1"/>
</dbReference>